<evidence type="ECO:0000313" key="3">
    <source>
        <dbReference type="Proteomes" id="UP000009888"/>
    </source>
</evidence>
<sequence>MSTDSPLHLPRRKRARWASPGPDLETLAALEKAAEEEVARKFAQPGPVRGYPPDVVVVHGDPEETQKQLQAAQEQVNELRHSDERRPPFPRRRPRRSV</sequence>
<organism evidence="2 3">
    <name type="scientific">Actinobaculum massiliense ACS-171-V-Col2</name>
    <dbReference type="NCBI Taxonomy" id="883066"/>
    <lineage>
        <taxon>Bacteria</taxon>
        <taxon>Bacillati</taxon>
        <taxon>Actinomycetota</taxon>
        <taxon>Actinomycetes</taxon>
        <taxon>Actinomycetales</taxon>
        <taxon>Actinomycetaceae</taxon>
        <taxon>Actinobaculum</taxon>
    </lineage>
</organism>
<dbReference type="RefSeq" id="WP_007001309.1">
    <property type="nucleotide sequence ID" value="NZ_JH992955.1"/>
</dbReference>
<dbReference type="AlphaFoldDB" id="K9F0G6"/>
<accession>K9F0G6</accession>
<proteinExistence type="predicted"/>
<feature type="compositionally biased region" description="Polar residues" evidence="1">
    <location>
        <begin position="67"/>
        <end position="76"/>
    </location>
</feature>
<feature type="compositionally biased region" description="Basic and acidic residues" evidence="1">
    <location>
        <begin position="77"/>
        <end position="87"/>
    </location>
</feature>
<feature type="region of interest" description="Disordered" evidence="1">
    <location>
        <begin position="64"/>
        <end position="98"/>
    </location>
</feature>
<gene>
    <name evidence="2" type="ORF">HMPREF9233_01103</name>
</gene>
<keyword evidence="3" id="KW-1185">Reference proteome</keyword>
<feature type="compositionally biased region" description="Basic residues" evidence="1">
    <location>
        <begin position="88"/>
        <end position="98"/>
    </location>
</feature>
<reference evidence="2 3" key="1">
    <citation type="submission" date="2012-09" db="EMBL/GenBank/DDBJ databases">
        <title>The Genome Sequence of Actinobaculum massiliae ACS-171-V-COL2.</title>
        <authorList>
            <consortium name="The Broad Institute Genome Sequencing Platform"/>
            <person name="Earl A."/>
            <person name="Ward D."/>
            <person name="Feldgarden M."/>
            <person name="Gevers D."/>
            <person name="Saerens B."/>
            <person name="Vaneechoutte M."/>
            <person name="Walker B."/>
            <person name="Young S.K."/>
            <person name="Zeng Q."/>
            <person name="Gargeya S."/>
            <person name="Fitzgerald M."/>
            <person name="Haas B."/>
            <person name="Abouelleil A."/>
            <person name="Alvarado L."/>
            <person name="Arachchi H.M."/>
            <person name="Berlin A."/>
            <person name="Chapman S.B."/>
            <person name="Goldberg J."/>
            <person name="Griggs A."/>
            <person name="Gujja S."/>
            <person name="Hansen M."/>
            <person name="Howarth C."/>
            <person name="Imamovic A."/>
            <person name="Larimer J."/>
            <person name="McCowen C."/>
            <person name="Montmayeur A."/>
            <person name="Murphy C."/>
            <person name="Neiman D."/>
            <person name="Pearson M."/>
            <person name="Priest M."/>
            <person name="Roberts A."/>
            <person name="Saif S."/>
            <person name="Shea T."/>
            <person name="Sisk P."/>
            <person name="Sykes S."/>
            <person name="Wortman J."/>
            <person name="Nusbaum C."/>
            <person name="Birren B."/>
        </authorList>
    </citation>
    <scope>NUCLEOTIDE SEQUENCE [LARGE SCALE GENOMIC DNA]</scope>
    <source>
        <strain evidence="3">ACS-171-V-Col2</strain>
    </source>
</reference>
<dbReference type="STRING" id="202789.GCA_001457435_01013"/>
<dbReference type="PATRIC" id="fig|883066.3.peg.1159"/>
<dbReference type="HOGENOM" id="CLU_2327583_0_0_11"/>
<evidence type="ECO:0000313" key="2">
    <source>
        <dbReference type="EMBL" id="EKU94965.1"/>
    </source>
</evidence>
<dbReference type="EMBL" id="AGWL01000006">
    <property type="protein sequence ID" value="EKU94965.1"/>
    <property type="molecule type" value="Genomic_DNA"/>
</dbReference>
<dbReference type="Proteomes" id="UP000009888">
    <property type="component" value="Unassembled WGS sequence"/>
</dbReference>
<evidence type="ECO:0000256" key="1">
    <source>
        <dbReference type="SAM" id="MobiDB-lite"/>
    </source>
</evidence>
<protein>
    <submittedName>
        <fullName evidence="2">Uncharacterized protein</fullName>
    </submittedName>
</protein>
<name>K9F0G6_9ACTO</name>
<comment type="caution">
    <text evidence="2">The sequence shown here is derived from an EMBL/GenBank/DDBJ whole genome shotgun (WGS) entry which is preliminary data.</text>
</comment>
<feature type="region of interest" description="Disordered" evidence="1">
    <location>
        <begin position="1"/>
        <end position="21"/>
    </location>
</feature>